<comment type="caution">
    <text evidence="2">The sequence shown here is derived from an EMBL/GenBank/DDBJ whole genome shotgun (WGS) entry which is preliminary data.</text>
</comment>
<dbReference type="AlphaFoldDB" id="A0A6N7V037"/>
<keyword evidence="3" id="KW-1185">Reference proteome</keyword>
<feature type="transmembrane region" description="Helical" evidence="1">
    <location>
        <begin position="50"/>
        <end position="80"/>
    </location>
</feature>
<dbReference type="Proteomes" id="UP000434409">
    <property type="component" value="Unassembled WGS sequence"/>
</dbReference>
<dbReference type="EMBL" id="VULY01000018">
    <property type="protein sequence ID" value="MSR93196.1"/>
    <property type="molecule type" value="Genomic_DNA"/>
</dbReference>
<evidence type="ECO:0000313" key="3">
    <source>
        <dbReference type="Proteomes" id="UP000434409"/>
    </source>
</evidence>
<organism evidence="2 3">
    <name type="scientific">Suipraeoptans intestinalis</name>
    <dbReference type="NCBI Taxonomy" id="2606628"/>
    <lineage>
        <taxon>Bacteria</taxon>
        <taxon>Bacillati</taxon>
        <taxon>Bacillota</taxon>
        <taxon>Clostridia</taxon>
        <taxon>Lachnospirales</taxon>
        <taxon>Lachnospiraceae</taxon>
        <taxon>Suipraeoptans</taxon>
    </lineage>
</organism>
<gene>
    <name evidence="2" type="ORF">FYJ34_02595</name>
</gene>
<evidence type="ECO:0000313" key="2">
    <source>
        <dbReference type="EMBL" id="MSR93196.1"/>
    </source>
</evidence>
<keyword evidence="1" id="KW-1133">Transmembrane helix</keyword>
<keyword evidence="1" id="KW-0472">Membrane</keyword>
<accession>A0A6N7V037</accession>
<name>A0A6N7V037_9FIRM</name>
<reference evidence="2 3" key="1">
    <citation type="submission" date="2019-08" db="EMBL/GenBank/DDBJ databases">
        <title>In-depth cultivation of the pig gut microbiome towards novel bacterial diversity and tailored functional studies.</title>
        <authorList>
            <person name="Wylensek D."/>
            <person name="Hitch T.C.A."/>
            <person name="Clavel T."/>
        </authorList>
    </citation>
    <scope>NUCLEOTIDE SEQUENCE [LARGE SCALE GENOMIC DNA]</scope>
    <source>
        <strain evidence="2 3">68-1-5</strain>
    </source>
</reference>
<proteinExistence type="predicted"/>
<keyword evidence="1" id="KW-0812">Transmembrane</keyword>
<evidence type="ECO:0000256" key="1">
    <source>
        <dbReference type="SAM" id="Phobius"/>
    </source>
</evidence>
<dbReference type="RefSeq" id="WP_154476025.1">
    <property type="nucleotide sequence ID" value="NZ_JAXFXH010000020.1"/>
</dbReference>
<sequence length="87" mass="9494">MPETGSGIGRSGIGEIYKNGLKYGLWCGFYGCILLAFFSKEKIYKYAAIIMNLTVILLCTVGALMGGIYGLGIILLHMLIPFYSAIF</sequence>
<feature type="transmembrane region" description="Helical" evidence="1">
    <location>
        <begin position="20"/>
        <end position="38"/>
    </location>
</feature>
<protein>
    <submittedName>
        <fullName evidence="2">Uncharacterized protein</fullName>
    </submittedName>
</protein>